<evidence type="ECO:0008006" key="4">
    <source>
        <dbReference type="Google" id="ProtNLM"/>
    </source>
</evidence>
<comment type="caution">
    <text evidence="2">The sequence shown here is derived from an EMBL/GenBank/DDBJ whole genome shotgun (WGS) entry which is preliminary data.</text>
</comment>
<feature type="compositionally biased region" description="Basic and acidic residues" evidence="1">
    <location>
        <begin position="60"/>
        <end position="83"/>
    </location>
</feature>
<gene>
    <name evidence="2" type="ORF">ACJRO7_018016</name>
</gene>
<reference evidence="2 3" key="1">
    <citation type="submission" date="2024-11" db="EMBL/GenBank/DDBJ databases">
        <title>Chromosome-level genome assembly of Eucalyptus globulus Labill. provides insights into its genome evolution.</title>
        <authorList>
            <person name="Li X."/>
        </authorList>
    </citation>
    <scope>NUCLEOTIDE SEQUENCE [LARGE SCALE GENOMIC DNA]</scope>
    <source>
        <strain evidence="2">CL2024</strain>
        <tissue evidence="2">Fresh tender leaves</tissue>
    </source>
</reference>
<dbReference type="EMBL" id="JBJKBG010000004">
    <property type="protein sequence ID" value="KAL3742632.1"/>
    <property type="molecule type" value="Genomic_DNA"/>
</dbReference>
<name>A0ABD3KTC7_EUCGL</name>
<dbReference type="PANTHER" id="PTHR36264:SF5">
    <property type="entry name" value="SET DOMAIN-CONTAINING PROTEIN"/>
    <property type="match status" value="1"/>
</dbReference>
<sequence>MHSSSPANDVPQSSSAGSSSPSQSSDQNNQAPATNTYHYRDFLPSKAAEDGERAQNLPHEVNRNPVEIRDEDPLPRSDSHDDPTLYKVIDEFDLAAEKVPVRDHVALDSMFRHWPMSVVQNIQAGHRHYVTIRDDTDCNHGGGGGGDSDNCANQPLYFRGLNVYFAKCHRTGHYFLNMRDVFLARQTKVGDIILFKWDIQKGCFAMEVVSVGH</sequence>
<proteinExistence type="predicted"/>
<dbReference type="Proteomes" id="UP001634007">
    <property type="component" value="Unassembled WGS sequence"/>
</dbReference>
<protein>
    <recommendedName>
        <fullName evidence="4">B3 domain-containing protein</fullName>
    </recommendedName>
</protein>
<feature type="compositionally biased region" description="Basic and acidic residues" evidence="1">
    <location>
        <begin position="38"/>
        <end position="53"/>
    </location>
</feature>
<evidence type="ECO:0000313" key="2">
    <source>
        <dbReference type="EMBL" id="KAL3742632.1"/>
    </source>
</evidence>
<accession>A0ABD3KTC7</accession>
<dbReference type="AlphaFoldDB" id="A0ABD3KTC7"/>
<evidence type="ECO:0000313" key="3">
    <source>
        <dbReference type="Proteomes" id="UP001634007"/>
    </source>
</evidence>
<evidence type="ECO:0000256" key="1">
    <source>
        <dbReference type="SAM" id="MobiDB-lite"/>
    </source>
</evidence>
<organism evidence="2 3">
    <name type="scientific">Eucalyptus globulus</name>
    <name type="common">Tasmanian blue gum</name>
    <dbReference type="NCBI Taxonomy" id="34317"/>
    <lineage>
        <taxon>Eukaryota</taxon>
        <taxon>Viridiplantae</taxon>
        <taxon>Streptophyta</taxon>
        <taxon>Embryophyta</taxon>
        <taxon>Tracheophyta</taxon>
        <taxon>Spermatophyta</taxon>
        <taxon>Magnoliopsida</taxon>
        <taxon>eudicotyledons</taxon>
        <taxon>Gunneridae</taxon>
        <taxon>Pentapetalae</taxon>
        <taxon>rosids</taxon>
        <taxon>malvids</taxon>
        <taxon>Myrtales</taxon>
        <taxon>Myrtaceae</taxon>
        <taxon>Myrtoideae</taxon>
        <taxon>Eucalypteae</taxon>
        <taxon>Eucalyptus</taxon>
    </lineage>
</organism>
<dbReference type="PANTHER" id="PTHR36264">
    <property type="entry name" value="SET DOMAIN-CONTAINING PROTEIN"/>
    <property type="match status" value="1"/>
</dbReference>
<feature type="compositionally biased region" description="Low complexity" evidence="1">
    <location>
        <begin position="11"/>
        <end position="33"/>
    </location>
</feature>
<keyword evidence="3" id="KW-1185">Reference proteome</keyword>
<feature type="region of interest" description="Disordered" evidence="1">
    <location>
        <begin position="1"/>
        <end position="83"/>
    </location>
</feature>